<reference evidence="1" key="1">
    <citation type="submission" date="2021-02" db="EMBL/GenBank/DDBJ databases">
        <authorList>
            <person name="Nowell W R."/>
        </authorList>
    </citation>
    <scope>NUCLEOTIDE SEQUENCE</scope>
</reference>
<evidence type="ECO:0000313" key="1">
    <source>
        <dbReference type="EMBL" id="CAF1436003.1"/>
    </source>
</evidence>
<proteinExistence type="predicted"/>
<gene>
    <name evidence="1" type="ORF">IZO911_LOCUS41515</name>
</gene>
<comment type="caution">
    <text evidence="1">The sequence shown here is derived from an EMBL/GenBank/DDBJ whole genome shotgun (WGS) entry which is preliminary data.</text>
</comment>
<dbReference type="AlphaFoldDB" id="A0A815ND06"/>
<dbReference type="Proteomes" id="UP000663860">
    <property type="component" value="Unassembled WGS sequence"/>
</dbReference>
<dbReference type="EMBL" id="CAJNOE010001590">
    <property type="protein sequence ID" value="CAF1436003.1"/>
    <property type="molecule type" value="Genomic_DNA"/>
</dbReference>
<accession>A0A815ND06</accession>
<protein>
    <submittedName>
        <fullName evidence="1">Uncharacterized protein</fullName>
    </submittedName>
</protein>
<organism evidence="1 2">
    <name type="scientific">Adineta steineri</name>
    <dbReference type="NCBI Taxonomy" id="433720"/>
    <lineage>
        <taxon>Eukaryota</taxon>
        <taxon>Metazoa</taxon>
        <taxon>Spiralia</taxon>
        <taxon>Gnathifera</taxon>
        <taxon>Rotifera</taxon>
        <taxon>Eurotatoria</taxon>
        <taxon>Bdelloidea</taxon>
        <taxon>Adinetida</taxon>
        <taxon>Adinetidae</taxon>
        <taxon>Adineta</taxon>
    </lineage>
</organism>
<name>A0A815ND06_9BILA</name>
<evidence type="ECO:0000313" key="2">
    <source>
        <dbReference type="Proteomes" id="UP000663860"/>
    </source>
</evidence>
<sequence>MALLTDDQLTNIENAFWNKTDAAHLITKIKTNAVVGSLIDERTTPTQRPAVVNLTCLSYEQIVRHLIDVQTVKLQKRNQPKLDGSSYVTYFENPPSNIYDVCAETIEYHGRRFTLQLKYDGSERARQPGNCLFTEDGRPPLRYDAWPNEYIDSPAIRLLFFIEIARRKAVDPHQNLRDEYHNLPVGLGIAMAYKLLGDQKIHLSEFWLSSGNAHIFSYGYRARWNGFRNLYKVYYNHYINDMNDPIAIMDHLRDLMSNFYARVENLHDLAYSLSAIGLYTRPLI</sequence>